<dbReference type="InterPro" id="IPR001478">
    <property type="entry name" value="PDZ"/>
</dbReference>
<dbReference type="Pfam" id="PF17820">
    <property type="entry name" value="PDZ_6"/>
    <property type="match status" value="1"/>
</dbReference>
<dbReference type="InterPro" id="IPR036034">
    <property type="entry name" value="PDZ_sf"/>
</dbReference>
<protein>
    <submittedName>
        <fullName evidence="2">M20/M25/M40 family metallo-hydrolase</fullName>
    </submittedName>
</protein>
<reference evidence="2" key="1">
    <citation type="journal article" date="2021" name="bioRxiv">
        <title>Unraveling nitrogen, sulfur and carbon metabolic pathways and microbial community transcriptional responses to substrate deprivation and toxicity stresses in a bioreactor mimicking anoxic brackish coastal sediment conditions.</title>
        <authorList>
            <person name="Martins P.D."/>
            <person name="Echeveste M.J."/>
            <person name="Arshad A."/>
            <person name="Kurth J."/>
            <person name="Ouboter H."/>
            <person name="Jetten M.S.M."/>
            <person name="Welte C.U."/>
        </authorList>
    </citation>
    <scope>NUCLEOTIDE SEQUENCE</scope>
    <source>
        <strain evidence="2">MAG_39</strain>
    </source>
</reference>
<dbReference type="AlphaFoldDB" id="A0A953JE48"/>
<feature type="domain" description="PDZ" evidence="1">
    <location>
        <begin position="1056"/>
        <end position="1120"/>
    </location>
</feature>
<accession>A0A953JE48</accession>
<dbReference type="InterPro" id="IPR045175">
    <property type="entry name" value="M28_fam"/>
</dbReference>
<name>A0A953JE48_9BACT</name>
<gene>
    <name evidence="2" type="ORF">K8I29_14855</name>
</gene>
<dbReference type="InterPro" id="IPR041489">
    <property type="entry name" value="PDZ_6"/>
</dbReference>
<dbReference type="PANTHER" id="PTHR12147:SF26">
    <property type="entry name" value="PEPTIDASE M28 DOMAIN-CONTAINING PROTEIN"/>
    <property type="match status" value="1"/>
</dbReference>
<dbReference type="InterPro" id="IPR014782">
    <property type="entry name" value="Peptidase_M1_dom"/>
</dbReference>
<evidence type="ECO:0000313" key="3">
    <source>
        <dbReference type="Proteomes" id="UP000705867"/>
    </source>
</evidence>
<dbReference type="SUPFAM" id="SSF55486">
    <property type="entry name" value="Metalloproteases ('zincins'), catalytic domain"/>
    <property type="match status" value="1"/>
</dbReference>
<dbReference type="Gene3D" id="1.10.390.10">
    <property type="entry name" value="Neutral Protease Domain 2"/>
    <property type="match status" value="1"/>
</dbReference>
<dbReference type="SUPFAM" id="SSF50156">
    <property type="entry name" value="PDZ domain-like"/>
    <property type="match status" value="1"/>
</dbReference>
<evidence type="ECO:0000313" key="2">
    <source>
        <dbReference type="EMBL" id="MBZ0157475.1"/>
    </source>
</evidence>
<evidence type="ECO:0000259" key="1">
    <source>
        <dbReference type="PROSITE" id="PS50106"/>
    </source>
</evidence>
<dbReference type="PROSITE" id="PS50106">
    <property type="entry name" value="PDZ"/>
    <property type="match status" value="1"/>
</dbReference>
<dbReference type="Gene3D" id="3.40.630.10">
    <property type="entry name" value="Zn peptidases"/>
    <property type="match status" value="1"/>
</dbReference>
<dbReference type="EMBL" id="JAIOIV010000117">
    <property type="protein sequence ID" value="MBZ0157475.1"/>
    <property type="molecule type" value="Genomic_DNA"/>
</dbReference>
<reference evidence="2" key="2">
    <citation type="submission" date="2021-08" db="EMBL/GenBank/DDBJ databases">
        <authorList>
            <person name="Dalcin Martins P."/>
        </authorList>
    </citation>
    <scope>NUCLEOTIDE SEQUENCE</scope>
    <source>
        <strain evidence="2">MAG_39</strain>
    </source>
</reference>
<sequence length="1132" mass="124073">MSATRRDTVTCSVLSLFFLFLLALLPACPGAEEPVGGAETVRHELKVSLTPREQRLAVEDTVTLPEPPSSRPRFLLHKGLRPVSSTPGVRIIAEGEREGPVPLEAFSVLLPPRTRSFSIVYGGSIHHPVEAFGKEQARGFSQTPGIIGQEGTYLDGSSFWYPRFEEEMVTFTLQVSLPAGWDVVSQGERSFHERKGDATRVQWDSPEPQDEVFLIAAPFTGYSRRAGRITAMAFLRSPDRGLAERYLEATGQYVAMYEKLIGPYPYKKFALVENFWETGFGMPSFTLLGPKVIRLPFIITSSYPHEILHNWWGNGVFPDYRKGNWSEGLTAYLSDHLLKEQQGSGEEYRQTTLQKYADYVREGKDFPLTEFRSRHSSPSEAVGYGKSLMFFHMLRRGLGNAAFVAGLQDFYRTRLFTFASFDDLRRSFEKVSGKNLGREFRQWIERPGAPLLRVSNAAVRPGANEYLLTALLEQVQPGDAYLLSVPVVVTMEGREAAYHTEIVMDRKRVEVSLRLPARPIRLDIDPGFDLFRRLHRDEIPPALSQALGAERMLILLPASAGERMLSAYRELAKVLGNAGPDAVEIRLDNEVKQIPADRAVAVLGWENRFLKEAIAALSPYGVSRKKEGIQLGNTTVPPASRSLVMTARNPKNKDMAIALIASDSAEALPGLGRKLPHYHKYSYLVFEGNEPSNTMKGRWPVVDSPLTAFLPGKEQKERSSPTIGRGRRAPRHPLVALPSAFSAERMTETVRLLASAEMKGRGLGTPELDRAAEFIAAKFREAGLHPGGDGGYFQTWEDRGGNPEGTMTMRNVIGILPGEKRDGQSVVIGAHYDHLGLGWPDVREGNKGKIHPGADDNASGIAVLLELAQVLGKGTPPDRTIVFAAFTGEEAGRRGSRHYVSRLKQSPAEKCVAMINLDTVGRLGKNRLLVLGAGSAREWVHIFRGAGYVTGVEVESVSGELDASDNVSFEEAGIPAVQLFSGPHLDYHRPTDSPEKIDSGGLVKVASVAREAVEYLAGAQAFLTPAPAGGAVAVPDRDRHIPKGERKVGIGTVPDFSFTGKGCRLSGIVPGSPAEACGLREGDIIVRINATPVDSLKDLAVLLGTLSPGSRISITFLREGREMTVDAEVVAR</sequence>
<dbReference type="Pfam" id="PF01433">
    <property type="entry name" value="Peptidase_M1"/>
    <property type="match status" value="1"/>
</dbReference>
<dbReference type="InterPro" id="IPR027268">
    <property type="entry name" value="Peptidase_M4/M1_CTD_sf"/>
</dbReference>
<dbReference type="Gene3D" id="2.30.42.10">
    <property type="match status" value="1"/>
</dbReference>
<dbReference type="SUPFAM" id="SSF53187">
    <property type="entry name" value="Zn-dependent exopeptidases"/>
    <property type="match status" value="1"/>
</dbReference>
<organism evidence="2 3">
    <name type="scientific">Candidatus Nitrobium versatile</name>
    <dbReference type="NCBI Taxonomy" id="2884831"/>
    <lineage>
        <taxon>Bacteria</taxon>
        <taxon>Pseudomonadati</taxon>
        <taxon>Nitrospirota</taxon>
        <taxon>Nitrospiria</taxon>
        <taxon>Nitrospirales</taxon>
        <taxon>Nitrospiraceae</taxon>
        <taxon>Candidatus Nitrobium</taxon>
    </lineage>
</organism>
<dbReference type="InterPro" id="IPR007484">
    <property type="entry name" value="Peptidase_M28"/>
</dbReference>
<dbReference type="Proteomes" id="UP000705867">
    <property type="component" value="Unassembled WGS sequence"/>
</dbReference>
<comment type="caution">
    <text evidence="2">The sequence shown here is derived from an EMBL/GenBank/DDBJ whole genome shotgun (WGS) entry which is preliminary data.</text>
</comment>
<dbReference type="GO" id="GO:0006508">
    <property type="term" value="P:proteolysis"/>
    <property type="evidence" value="ECO:0007669"/>
    <property type="project" value="InterPro"/>
</dbReference>
<dbReference type="PANTHER" id="PTHR12147">
    <property type="entry name" value="METALLOPEPTIDASE M28 FAMILY MEMBER"/>
    <property type="match status" value="1"/>
</dbReference>
<dbReference type="SMART" id="SM00228">
    <property type="entry name" value="PDZ"/>
    <property type="match status" value="1"/>
</dbReference>
<dbReference type="GO" id="GO:0008235">
    <property type="term" value="F:metalloexopeptidase activity"/>
    <property type="evidence" value="ECO:0007669"/>
    <property type="project" value="InterPro"/>
</dbReference>
<dbReference type="GO" id="GO:0008270">
    <property type="term" value="F:zinc ion binding"/>
    <property type="evidence" value="ECO:0007669"/>
    <property type="project" value="InterPro"/>
</dbReference>
<proteinExistence type="predicted"/>
<dbReference type="Pfam" id="PF04389">
    <property type="entry name" value="Peptidase_M28"/>
    <property type="match status" value="1"/>
</dbReference>